<feature type="binding site" evidence="11">
    <location>
        <position position="146"/>
    </location>
    <ligand>
        <name>Mg(2+)</name>
        <dbReference type="ChEBI" id="CHEBI:18420"/>
    </ligand>
</feature>
<keyword evidence="3 10" id="KW-0285">Flavoprotein</keyword>
<dbReference type="InterPro" id="IPR003374">
    <property type="entry name" value="ApbE-like_sf"/>
</dbReference>
<dbReference type="EMBL" id="CP019323">
    <property type="protein sequence ID" value="APX71759.1"/>
    <property type="molecule type" value="Genomic_DNA"/>
</dbReference>
<evidence type="ECO:0000256" key="11">
    <source>
        <dbReference type="PIRSR" id="PIRSR006268-2"/>
    </source>
</evidence>
<dbReference type="PIRSF" id="PIRSF006268">
    <property type="entry name" value="ApbE"/>
    <property type="match status" value="1"/>
</dbReference>
<proteinExistence type="inferred from homology"/>
<organism evidence="12 13">
    <name type="scientific">Companilactobacillus allii</name>
    <dbReference type="NCBI Taxonomy" id="1847728"/>
    <lineage>
        <taxon>Bacteria</taxon>
        <taxon>Bacillati</taxon>
        <taxon>Bacillota</taxon>
        <taxon>Bacilli</taxon>
        <taxon>Lactobacillales</taxon>
        <taxon>Lactobacillaceae</taxon>
        <taxon>Companilactobacillus</taxon>
    </lineage>
</organism>
<evidence type="ECO:0000313" key="13">
    <source>
        <dbReference type="Proteomes" id="UP000187499"/>
    </source>
</evidence>
<evidence type="ECO:0000256" key="1">
    <source>
        <dbReference type="ARBA" id="ARBA00011955"/>
    </source>
</evidence>
<dbReference type="PANTHER" id="PTHR30040:SF2">
    <property type="entry name" value="FAD:PROTEIN FMN TRANSFERASE"/>
    <property type="match status" value="1"/>
</dbReference>
<keyword evidence="5 10" id="KW-0479">Metal-binding</keyword>
<dbReference type="Proteomes" id="UP000187499">
    <property type="component" value="Chromosome"/>
</dbReference>
<name>A0A1P8Q1U3_9LACO</name>
<evidence type="ECO:0000313" key="12">
    <source>
        <dbReference type="EMBL" id="APX71759.1"/>
    </source>
</evidence>
<reference evidence="13" key="1">
    <citation type="submission" date="2016-12" db="EMBL/GenBank/DDBJ databases">
        <authorList>
            <person name="Jung M.Y."/>
            <person name="Lee S.H."/>
        </authorList>
    </citation>
    <scope>NUCLEOTIDE SEQUENCE [LARGE SCALE GENOMIC DNA]</scope>
    <source>
        <strain evidence="13">WiKim39</strain>
    </source>
</reference>
<keyword evidence="4 10" id="KW-0808">Transferase</keyword>
<sequence length="311" mass="34723">METAEKKLHLMGTIIIVWVKAKNPQDLLDMAEKKLIDYESRFSANAKSHLTNINDNAGIRPVKIESDLFELIKIGKEQSLIRNSALNIAIGPLIQAWRIGFNDARYPGQARINELLKLIDPADIILDETNQTIFLKHKQMSLDLGAIAKGYFADKIINYFKSQQASAGFISLGGNVLTFGDEPDHLDGMWRIGVQNPFLPRGNFVATLKVLDKSVVTSGIYERKFVFKGHTYHHIFDTSTGYPIKTNLESITIVADKSIDCEIWTTRLFGQNALKAVEILNKLDGIDGVVVTTDGQMAYSDGLKKKITLVQ</sequence>
<evidence type="ECO:0000256" key="7">
    <source>
        <dbReference type="ARBA" id="ARBA00022842"/>
    </source>
</evidence>
<dbReference type="PANTHER" id="PTHR30040">
    <property type="entry name" value="THIAMINE BIOSYNTHESIS LIPOPROTEIN APBE"/>
    <property type="match status" value="1"/>
</dbReference>
<protein>
    <recommendedName>
        <fullName evidence="2 10">FAD:protein FMN transferase</fullName>
        <ecNumber evidence="1 10">2.7.1.180</ecNumber>
    </recommendedName>
    <alternativeName>
        <fullName evidence="8 10">Flavin transferase</fullName>
    </alternativeName>
</protein>
<evidence type="ECO:0000256" key="8">
    <source>
        <dbReference type="ARBA" id="ARBA00031306"/>
    </source>
</evidence>
<evidence type="ECO:0000256" key="6">
    <source>
        <dbReference type="ARBA" id="ARBA00022827"/>
    </source>
</evidence>
<dbReference type="GO" id="GO:0016740">
    <property type="term" value="F:transferase activity"/>
    <property type="evidence" value="ECO:0007669"/>
    <property type="project" value="UniProtKB-UniRule"/>
</dbReference>
<keyword evidence="13" id="KW-1185">Reference proteome</keyword>
<comment type="similarity">
    <text evidence="10">Belongs to the ApbE family.</text>
</comment>
<evidence type="ECO:0000256" key="10">
    <source>
        <dbReference type="PIRNR" id="PIRNR006268"/>
    </source>
</evidence>
<dbReference type="Pfam" id="PF02424">
    <property type="entry name" value="ApbE"/>
    <property type="match status" value="1"/>
</dbReference>
<dbReference type="AlphaFoldDB" id="A0A1P8Q1U3"/>
<dbReference type="InterPro" id="IPR024932">
    <property type="entry name" value="ApbE"/>
</dbReference>
<dbReference type="Gene3D" id="3.10.520.10">
    <property type="entry name" value="ApbE-like domains"/>
    <property type="match status" value="1"/>
</dbReference>
<dbReference type="STRING" id="1847728.BTM29_03945"/>
<keyword evidence="7 10" id="KW-0460">Magnesium</keyword>
<evidence type="ECO:0000256" key="3">
    <source>
        <dbReference type="ARBA" id="ARBA00022630"/>
    </source>
</evidence>
<evidence type="ECO:0000256" key="9">
    <source>
        <dbReference type="ARBA" id="ARBA00048540"/>
    </source>
</evidence>
<evidence type="ECO:0000256" key="4">
    <source>
        <dbReference type="ARBA" id="ARBA00022679"/>
    </source>
</evidence>
<keyword evidence="6 10" id="KW-0274">FAD</keyword>
<dbReference type="RefSeq" id="WP_076614263.1">
    <property type="nucleotide sequence ID" value="NZ_CP019323.1"/>
</dbReference>
<feature type="binding site" evidence="11">
    <location>
        <position position="266"/>
    </location>
    <ligand>
        <name>Mg(2+)</name>
        <dbReference type="ChEBI" id="CHEBI:18420"/>
    </ligand>
</feature>
<dbReference type="KEGG" id="lalw:BTM29_03945"/>
<dbReference type="GO" id="GO:0046872">
    <property type="term" value="F:metal ion binding"/>
    <property type="evidence" value="ECO:0007669"/>
    <property type="project" value="UniProtKB-UniRule"/>
</dbReference>
<comment type="cofactor">
    <cofactor evidence="11">
        <name>Mg(2+)</name>
        <dbReference type="ChEBI" id="CHEBI:18420"/>
    </cofactor>
    <cofactor evidence="11">
        <name>Mn(2+)</name>
        <dbReference type="ChEBI" id="CHEBI:29035"/>
    </cofactor>
    <text evidence="11">Magnesium. Can also use manganese.</text>
</comment>
<evidence type="ECO:0000256" key="2">
    <source>
        <dbReference type="ARBA" id="ARBA00016337"/>
    </source>
</evidence>
<dbReference type="OrthoDB" id="9778595at2"/>
<accession>A0A1P8Q1U3</accession>
<dbReference type="EC" id="2.7.1.180" evidence="1 10"/>
<comment type="catalytic activity">
    <reaction evidence="9 10">
        <text>L-threonyl-[protein] + FAD = FMN-L-threonyl-[protein] + AMP + H(+)</text>
        <dbReference type="Rhea" id="RHEA:36847"/>
        <dbReference type="Rhea" id="RHEA-COMP:11060"/>
        <dbReference type="Rhea" id="RHEA-COMP:11061"/>
        <dbReference type="ChEBI" id="CHEBI:15378"/>
        <dbReference type="ChEBI" id="CHEBI:30013"/>
        <dbReference type="ChEBI" id="CHEBI:57692"/>
        <dbReference type="ChEBI" id="CHEBI:74257"/>
        <dbReference type="ChEBI" id="CHEBI:456215"/>
        <dbReference type="EC" id="2.7.1.180"/>
    </reaction>
</comment>
<dbReference type="SUPFAM" id="SSF143631">
    <property type="entry name" value="ApbE-like"/>
    <property type="match status" value="1"/>
</dbReference>
<gene>
    <name evidence="12" type="ORF">BTM29_03945</name>
</gene>
<evidence type="ECO:0000256" key="5">
    <source>
        <dbReference type="ARBA" id="ARBA00022723"/>
    </source>
</evidence>